<accession>A0ABQ4ZYM9</accession>
<evidence type="ECO:0000313" key="2">
    <source>
        <dbReference type="Proteomes" id="UP001151760"/>
    </source>
</evidence>
<dbReference type="Proteomes" id="UP001151760">
    <property type="component" value="Unassembled WGS sequence"/>
</dbReference>
<keyword evidence="2" id="KW-1185">Reference proteome</keyword>
<proteinExistence type="predicted"/>
<reference evidence="1" key="2">
    <citation type="submission" date="2022-01" db="EMBL/GenBank/DDBJ databases">
        <authorList>
            <person name="Yamashiro T."/>
            <person name="Shiraishi A."/>
            <person name="Satake H."/>
            <person name="Nakayama K."/>
        </authorList>
    </citation>
    <scope>NUCLEOTIDE SEQUENCE</scope>
</reference>
<evidence type="ECO:0000313" key="1">
    <source>
        <dbReference type="EMBL" id="GJS95419.1"/>
    </source>
</evidence>
<sequence length="198" mass="22889">MRFNIIYKFSDGTLTRILEALDYRVKEFKVKRLNPGMNTRFWTQKDVTRSKEFIAAIEKRLKTRRIYQNLECFVGGRWVLNSLVHSLRALSTLRRSSLRTASAAAKPCQGDSSEFYLIAGRIPDDLQHSFRNSNACYHDPEKCEHAGPKVTTSHGGITTTRMIKRFTMADDLKESSKITQVKGTKFKDHYIMYKEIKA</sequence>
<gene>
    <name evidence="1" type="ORF">Tco_0802387</name>
</gene>
<reference evidence="1" key="1">
    <citation type="journal article" date="2022" name="Int. J. Mol. Sci.">
        <title>Draft Genome of Tanacetum Coccineum: Genomic Comparison of Closely Related Tanacetum-Family Plants.</title>
        <authorList>
            <person name="Yamashiro T."/>
            <person name="Shiraishi A."/>
            <person name="Nakayama K."/>
            <person name="Satake H."/>
        </authorList>
    </citation>
    <scope>NUCLEOTIDE SEQUENCE</scope>
</reference>
<name>A0ABQ4ZYM9_9ASTR</name>
<dbReference type="EMBL" id="BQNB010011808">
    <property type="protein sequence ID" value="GJS95419.1"/>
    <property type="molecule type" value="Genomic_DNA"/>
</dbReference>
<protein>
    <submittedName>
        <fullName evidence="1">Uncharacterized protein</fullName>
    </submittedName>
</protein>
<organism evidence="1 2">
    <name type="scientific">Tanacetum coccineum</name>
    <dbReference type="NCBI Taxonomy" id="301880"/>
    <lineage>
        <taxon>Eukaryota</taxon>
        <taxon>Viridiplantae</taxon>
        <taxon>Streptophyta</taxon>
        <taxon>Embryophyta</taxon>
        <taxon>Tracheophyta</taxon>
        <taxon>Spermatophyta</taxon>
        <taxon>Magnoliopsida</taxon>
        <taxon>eudicotyledons</taxon>
        <taxon>Gunneridae</taxon>
        <taxon>Pentapetalae</taxon>
        <taxon>asterids</taxon>
        <taxon>campanulids</taxon>
        <taxon>Asterales</taxon>
        <taxon>Asteraceae</taxon>
        <taxon>Asteroideae</taxon>
        <taxon>Anthemideae</taxon>
        <taxon>Anthemidinae</taxon>
        <taxon>Tanacetum</taxon>
    </lineage>
</organism>
<comment type="caution">
    <text evidence="1">The sequence shown here is derived from an EMBL/GenBank/DDBJ whole genome shotgun (WGS) entry which is preliminary data.</text>
</comment>